<reference evidence="1 2" key="1">
    <citation type="submission" date="2017-05" db="EMBL/GenBank/DDBJ databases">
        <title>Complete and WGS of Bordetella genogroups.</title>
        <authorList>
            <person name="Spilker T."/>
            <person name="LiPuma J."/>
        </authorList>
    </citation>
    <scope>NUCLEOTIDE SEQUENCE [LARGE SCALE GENOMIC DNA]</scope>
    <source>
        <strain evidence="1 2">AU9919</strain>
    </source>
</reference>
<dbReference type="PANTHER" id="PTHR40267:SF1">
    <property type="entry name" value="BLR3294 PROTEIN"/>
    <property type="match status" value="1"/>
</dbReference>
<sequence>MLPKRIGILIPSTNTSVEADFQRLLSDAVTVHSERLYIPDGTMTETSLDLMNRDLQEKAALLATAKIDVIAYACTSGSFYRGADWDEQVTNTIEQRTGIPCVTTSTAVSKAFQSLNVRSISVMTPYPDWTNQKLAEYYIAHGMDVKGVHGDARAAANGHRAINDQDPAEIAQFALEHFDGGAQALFCSCTAWRSLECIQTLEASLNVPVVTSNQATIWAALHAIDSLEQATPTGRLFSEHPVQ</sequence>
<dbReference type="Pfam" id="PF17645">
    <property type="entry name" value="Amdase"/>
    <property type="match status" value="1"/>
</dbReference>
<accession>A0A261U664</accession>
<dbReference type="PIRSF" id="PIRSF015736">
    <property type="entry name" value="MI"/>
    <property type="match status" value="1"/>
</dbReference>
<dbReference type="PANTHER" id="PTHR40267">
    <property type="entry name" value="BLR3294 PROTEIN"/>
    <property type="match status" value="1"/>
</dbReference>
<dbReference type="InterPro" id="IPR053714">
    <property type="entry name" value="Iso_Racemase_Enz_sf"/>
</dbReference>
<proteinExistence type="predicted"/>
<protein>
    <submittedName>
        <fullName evidence="1">Asp/Glu racemase</fullName>
    </submittedName>
</protein>
<name>A0A261U664_9BORD</name>
<evidence type="ECO:0000313" key="1">
    <source>
        <dbReference type="EMBL" id="OZI56343.1"/>
    </source>
</evidence>
<dbReference type="Gene3D" id="3.40.50.12500">
    <property type="match status" value="1"/>
</dbReference>
<dbReference type="AlphaFoldDB" id="A0A261U664"/>
<organism evidence="1 2">
    <name type="scientific">Bordetella genomosp. 4</name>
    <dbReference type="NCBI Taxonomy" id="463044"/>
    <lineage>
        <taxon>Bacteria</taxon>
        <taxon>Pseudomonadati</taxon>
        <taxon>Pseudomonadota</taxon>
        <taxon>Betaproteobacteria</taxon>
        <taxon>Burkholderiales</taxon>
        <taxon>Alcaligenaceae</taxon>
        <taxon>Bordetella</taxon>
    </lineage>
</organism>
<dbReference type="RefSeq" id="WP_094838052.1">
    <property type="nucleotide sequence ID" value="NZ_NEVQ01000013.1"/>
</dbReference>
<evidence type="ECO:0000313" key="2">
    <source>
        <dbReference type="Proteomes" id="UP000216885"/>
    </source>
</evidence>
<keyword evidence="2" id="KW-1185">Reference proteome</keyword>
<gene>
    <name evidence="1" type="ORF">CAL20_12960</name>
</gene>
<dbReference type="InterPro" id="IPR026286">
    <property type="entry name" value="MaiA/AMDase"/>
</dbReference>
<comment type="caution">
    <text evidence="1">The sequence shown here is derived from an EMBL/GenBank/DDBJ whole genome shotgun (WGS) entry which is preliminary data.</text>
</comment>
<dbReference type="Proteomes" id="UP000216885">
    <property type="component" value="Unassembled WGS sequence"/>
</dbReference>
<dbReference type="EMBL" id="NEVQ01000013">
    <property type="protein sequence ID" value="OZI56343.1"/>
    <property type="molecule type" value="Genomic_DNA"/>
</dbReference>